<dbReference type="InterPro" id="IPR036477">
    <property type="entry name" value="Formyl_transf_N_sf"/>
</dbReference>
<keyword evidence="9" id="KW-1185">Reference proteome</keyword>
<evidence type="ECO:0000256" key="4">
    <source>
        <dbReference type="ARBA" id="ARBA00038440"/>
    </source>
</evidence>
<evidence type="ECO:0000256" key="2">
    <source>
        <dbReference type="ARBA" id="ARBA00022679"/>
    </source>
</evidence>
<dbReference type="GO" id="GO:0004644">
    <property type="term" value="F:phosphoribosylglycinamide formyltransferase activity"/>
    <property type="evidence" value="ECO:0007669"/>
    <property type="project" value="UniProtKB-UniRule"/>
</dbReference>
<gene>
    <name evidence="6 8" type="primary">purN</name>
    <name evidence="8" type="ORF">STABA_v1c09070</name>
</gene>
<protein>
    <recommendedName>
        <fullName evidence="6">Phosphoribosylglycinamide formyltransferase</fullName>
        <ecNumber evidence="6">2.1.2.2</ecNumber>
    </recommendedName>
    <alternativeName>
        <fullName evidence="6">5'-phosphoribosylglycinamide transformylase</fullName>
    </alternativeName>
    <alternativeName>
        <fullName evidence="6">GAR transformylase</fullName>
        <shortName evidence="6">GART</shortName>
    </alternativeName>
</protein>
<dbReference type="PANTHER" id="PTHR43369">
    <property type="entry name" value="PHOSPHORIBOSYLGLYCINAMIDE FORMYLTRANSFERASE"/>
    <property type="match status" value="1"/>
</dbReference>
<evidence type="ECO:0000259" key="7">
    <source>
        <dbReference type="Pfam" id="PF00551"/>
    </source>
</evidence>
<dbReference type="CDD" id="cd08645">
    <property type="entry name" value="FMT_core_GART"/>
    <property type="match status" value="1"/>
</dbReference>
<comment type="function">
    <text evidence="6">Catalyzes the transfer of a formyl group from 10-formyltetrahydrofolate to 5-phospho-ribosyl-glycinamide (GAR), producing 5-phospho-ribosyl-N-formylglycinamide (FGAR) and tetrahydrofolate.</text>
</comment>
<dbReference type="GO" id="GO:0005829">
    <property type="term" value="C:cytosol"/>
    <property type="evidence" value="ECO:0007669"/>
    <property type="project" value="TreeGrafter"/>
</dbReference>
<evidence type="ECO:0000256" key="6">
    <source>
        <dbReference type="HAMAP-Rule" id="MF_01930"/>
    </source>
</evidence>
<dbReference type="Proteomes" id="UP000424468">
    <property type="component" value="Chromosome"/>
</dbReference>
<dbReference type="AlphaFoldDB" id="A0A6I6CDS0"/>
<proteinExistence type="inferred from homology"/>
<dbReference type="InterPro" id="IPR004607">
    <property type="entry name" value="GART"/>
</dbReference>
<keyword evidence="3 6" id="KW-0658">Purine biosynthesis</keyword>
<dbReference type="NCBIfam" id="TIGR00639">
    <property type="entry name" value="PurN"/>
    <property type="match status" value="1"/>
</dbReference>
<dbReference type="InterPro" id="IPR001555">
    <property type="entry name" value="GART_AS"/>
</dbReference>
<accession>A0A6I6CDS0</accession>
<feature type="domain" description="Formyl transferase N-terminal" evidence="7">
    <location>
        <begin position="3"/>
        <end position="181"/>
    </location>
</feature>
<dbReference type="OrthoDB" id="9806170at2"/>
<evidence type="ECO:0000313" key="8">
    <source>
        <dbReference type="EMBL" id="QGS52262.1"/>
    </source>
</evidence>
<feature type="binding site" evidence="6">
    <location>
        <position position="107"/>
    </location>
    <ligand>
        <name>(6R)-10-formyltetrahydrofolate</name>
        <dbReference type="ChEBI" id="CHEBI:195366"/>
    </ligand>
</feature>
<evidence type="ECO:0000256" key="1">
    <source>
        <dbReference type="ARBA" id="ARBA00005054"/>
    </source>
</evidence>
<keyword evidence="2 6" id="KW-0808">Transferase</keyword>
<dbReference type="Gene3D" id="3.40.50.170">
    <property type="entry name" value="Formyl transferase, N-terminal domain"/>
    <property type="match status" value="1"/>
</dbReference>
<feature type="binding site" evidence="6">
    <location>
        <position position="65"/>
    </location>
    <ligand>
        <name>(6R)-10-formyltetrahydrofolate</name>
        <dbReference type="ChEBI" id="CHEBI:195366"/>
    </ligand>
</feature>
<dbReference type="SUPFAM" id="SSF53328">
    <property type="entry name" value="Formyltransferase"/>
    <property type="match status" value="1"/>
</dbReference>
<dbReference type="GO" id="GO:0006189">
    <property type="term" value="P:'de novo' IMP biosynthetic process"/>
    <property type="evidence" value="ECO:0007669"/>
    <property type="project" value="UniProtKB-UniRule"/>
</dbReference>
<dbReference type="EMBL" id="CP046276">
    <property type="protein sequence ID" value="QGS52262.1"/>
    <property type="molecule type" value="Genomic_DNA"/>
</dbReference>
<dbReference type="PANTHER" id="PTHR43369:SF2">
    <property type="entry name" value="PHOSPHORIBOSYLGLYCINAMIDE FORMYLTRANSFERASE"/>
    <property type="match status" value="1"/>
</dbReference>
<dbReference type="Pfam" id="PF00551">
    <property type="entry name" value="Formyl_trans_N"/>
    <property type="match status" value="1"/>
</dbReference>
<comment type="caution">
    <text evidence="6">Lacks conserved residue(s) required for the propagation of feature annotation.</text>
</comment>
<sequence length="191" mass="22396">MTNIAIMASGNGSNFQAIIDAYNEKKLEVDKIILITNKKNCFAIKRAQQNNIKNYNFFLKDYPSKEEYEKDILKVLKEENIDYVILAGYMTMISNTLLSHYERKIINTHPSLLPSFKGKDAIQDALDYKVYLAGFTIHYVNIEMDAGEIIFQKEVRVYKDDTHDTLQKRIQEQEHIYYWQIINKVIKGEKI</sequence>
<comment type="catalytic activity">
    <reaction evidence="5 6">
        <text>N(1)-(5-phospho-beta-D-ribosyl)glycinamide + (6R)-10-formyltetrahydrofolate = N(2)-formyl-N(1)-(5-phospho-beta-D-ribosyl)glycinamide + (6S)-5,6,7,8-tetrahydrofolate + H(+)</text>
        <dbReference type="Rhea" id="RHEA:15053"/>
        <dbReference type="ChEBI" id="CHEBI:15378"/>
        <dbReference type="ChEBI" id="CHEBI:57453"/>
        <dbReference type="ChEBI" id="CHEBI:143788"/>
        <dbReference type="ChEBI" id="CHEBI:147286"/>
        <dbReference type="ChEBI" id="CHEBI:195366"/>
        <dbReference type="EC" id="2.1.2.2"/>
    </reaction>
</comment>
<dbReference type="RefSeq" id="WP_156007044.1">
    <property type="nucleotide sequence ID" value="NZ_CP046276.1"/>
</dbReference>
<name>A0A6I6CDS0_9MOLU</name>
<evidence type="ECO:0000256" key="5">
    <source>
        <dbReference type="ARBA" id="ARBA00047664"/>
    </source>
</evidence>
<comment type="pathway">
    <text evidence="1 6">Purine metabolism; IMP biosynthesis via de novo pathway; N(2)-formyl-N(1)-(5-phospho-D-ribosyl)glycinamide from N(1)-(5-phospho-D-ribosyl)glycinamide (10-formyl THF route): step 1/1.</text>
</comment>
<dbReference type="KEGG" id="stab:STABA_v1c09070"/>
<dbReference type="InterPro" id="IPR002376">
    <property type="entry name" value="Formyl_transf_N"/>
</dbReference>
<organism evidence="8 9">
    <name type="scientific">Spiroplasma tabanidicola</name>
    <dbReference type="NCBI Taxonomy" id="324079"/>
    <lineage>
        <taxon>Bacteria</taxon>
        <taxon>Bacillati</taxon>
        <taxon>Mycoplasmatota</taxon>
        <taxon>Mollicutes</taxon>
        <taxon>Entomoplasmatales</taxon>
        <taxon>Spiroplasmataceae</taxon>
        <taxon>Spiroplasma</taxon>
    </lineage>
</organism>
<feature type="active site" description="Proton donor" evidence="6">
    <location>
        <position position="109"/>
    </location>
</feature>
<dbReference type="EC" id="2.1.2.2" evidence="6"/>
<dbReference type="PROSITE" id="PS00373">
    <property type="entry name" value="GART"/>
    <property type="match status" value="1"/>
</dbReference>
<dbReference type="UniPathway" id="UPA00074">
    <property type="reaction ID" value="UER00126"/>
</dbReference>
<evidence type="ECO:0000256" key="3">
    <source>
        <dbReference type="ARBA" id="ARBA00022755"/>
    </source>
</evidence>
<reference evidence="8 9" key="1">
    <citation type="submission" date="2019-11" db="EMBL/GenBank/DDBJ databases">
        <title>Complete genome sequence of Spiroplasma tabanidicola TAUS-1 (DSM 22603).</title>
        <authorList>
            <person name="Huang C.-T."/>
            <person name="Lin Y.-C."/>
            <person name="Kuo C.-H."/>
        </authorList>
    </citation>
    <scope>NUCLEOTIDE SEQUENCE [LARGE SCALE GENOMIC DNA]</scope>
    <source>
        <strain evidence="8 9">TAUS-1</strain>
    </source>
</reference>
<dbReference type="HAMAP" id="MF_01930">
    <property type="entry name" value="PurN"/>
    <property type="match status" value="1"/>
</dbReference>
<comment type="similarity">
    <text evidence="4 6">Belongs to the GART family.</text>
</comment>
<feature type="site" description="Raises pKa of active site His" evidence="6">
    <location>
        <position position="145"/>
    </location>
</feature>
<feature type="binding site" evidence="6">
    <location>
        <begin position="12"/>
        <end position="14"/>
    </location>
    <ligand>
        <name>N(1)-(5-phospho-beta-D-ribosyl)glycinamide</name>
        <dbReference type="ChEBI" id="CHEBI:143788"/>
    </ligand>
</feature>
<evidence type="ECO:0000313" key="9">
    <source>
        <dbReference type="Proteomes" id="UP000424468"/>
    </source>
</evidence>